<dbReference type="EMBL" id="CM047740">
    <property type="protein sequence ID" value="KAJ0039989.1"/>
    <property type="molecule type" value="Genomic_DNA"/>
</dbReference>
<keyword evidence="2" id="KW-1185">Reference proteome</keyword>
<evidence type="ECO:0000313" key="1">
    <source>
        <dbReference type="EMBL" id="KAJ0039989.1"/>
    </source>
</evidence>
<organism evidence="1 2">
    <name type="scientific">Pistacia integerrima</name>
    <dbReference type="NCBI Taxonomy" id="434235"/>
    <lineage>
        <taxon>Eukaryota</taxon>
        <taxon>Viridiplantae</taxon>
        <taxon>Streptophyta</taxon>
        <taxon>Embryophyta</taxon>
        <taxon>Tracheophyta</taxon>
        <taxon>Spermatophyta</taxon>
        <taxon>Magnoliopsida</taxon>
        <taxon>eudicotyledons</taxon>
        <taxon>Gunneridae</taxon>
        <taxon>Pentapetalae</taxon>
        <taxon>rosids</taxon>
        <taxon>malvids</taxon>
        <taxon>Sapindales</taxon>
        <taxon>Anacardiaceae</taxon>
        <taxon>Pistacia</taxon>
    </lineage>
</organism>
<reference evidence="2" key="1">
    <citation type="journal article" date="2023" name="G3 (Bethesda)">
        <title>Genome assembly and association tests identify interacting loci associated with vigor, precocity, and sex in interspecific pistachio rootstocks.</title>
        <authorList>
            <person name="Palmer W."/>
            <person name="Jacygrad E."/>
            <person name="Sagayaradj S."/>
            <person name="Cavanaugh K."/>
            <person name="Han R."/>
            <person name="Bertier L."/>
            <person name="Beede B."/>
            <person name="Kafkas S."/>
            <person name="Golino D."/>
            <person name="Preece J."/>
            <person name="Michelmore R."/>
        </authorList>
    </citation>
    <scope>NUCLEOTIDE SEQUENCE [LARGE SCALE GENOMIC DNA]</scope>
</reference>
<name>A0ACC0YRC9_9ROSI</name>
<accession>A0ACC0YRC9</accession>
<protein>
    <submittedName>
        <fullName evidence="1">Uncharacterized protein</fullName>
    </submittedName>
</protein>
<comment type="caution">
    <text evidence="1">The sequence shown here is derived from an EMBL/GenBank/DDBJ whole genome shotgun (WGS) entry which is preliminary data.</text>
</comment>
<evidence type="ECO:0000313" key="2">
    <source>
        <dbReference type="Proteomes" id="UP001163603"/>
    </source>
</evidence>
<proteinExistence type="predicted"/>
<sequence>MGRKLRVDAIAEVDIYKYAPWDLPAKSTLRSGDLKWYFFCPREKKYANGARMNRATDFGYWKTTGKDRPVHYNNEAVGMIKTLVFHRGKAPKGDRTDWVMHEYRIGEKDLANRGVVQDAYVLCIVFQKEGPGPRNGAQYGAPFKEEDWDDNEDEDVECMEVVSSAVHSIPVHNQISPLAASLPCVSDVIPPVNNMPSPTPENNCSSLYNINTLSSDVGGNVNLGHQHNENVEALPHLDGNDIYNNLGDLVNFGRLSEGAGDFSFSYNDYCYPSQSFPGDNTPFLELDDLDAPLNGPVEAGTSELIHTDGLYSNQHCYNPAQLSLKVNLGLSQCPSTMHCHNAEQSSLTVNPGLMSFHALLQCRAIIPLSKSWVKAVQGGGPMGCISEELTRGGSCYPWGKFLIVRTDVIDGFHQTRHGENNVGFPKHVCLASAAKCLAPHSWSKRSKCSVVCLWSSSIVVKAEIQPTQEVAGNGISYLQQHEKPCLPSNFCSIS</sequence>
<dbReference type="Proteomes" id="UP001163603">
    <property type="component" value="Chromosome 5"/>
</dbReference>
<gene>
    <name evidence="1" type="ORF">Pint_27279</name>
</gene>